<evidence type="ECO:0000313" key="2">
    <source>
        <dbReference type="EMBL" id="PMD46197.1"/>
    </source>
</evidence>
<dbReference type="Proteomes" id="UP000235786">
    <property type="component" value="Unassembled WGS sequence"/>
</dbReference>
<reference evidence="2 3" key="1">
    <citation type="submission" date="2016-04" db="EMBL/GenBank/DDBJ databases">
        <title>A degradative enzymes factory behind the ericoid mycorrhizal symbiosis.</title>
        <authorList>
            <consortium name="DOE Joint Genome Institute"/>
            <person name="Martino E."/>
            <person name="Morin E."/>
            <person name="Grelet G."/>
            <person name="Kuo A."/>
            <person name="Kohler A."/>
            <person name="Daghino S."/>
            <person name="Barry K."/>
            <person name="Choi C."/>
            <person name="Cichocki N."/>
            <person name="Clum A."/>
            <person name="Copeland A."/>
            <person name="Hainaut M."/>
            <person name="Haridas S."/>
            <person name="Labutti K."/>
            <person name="Lindquist E."/>
            <person name="Lipzen A."/>
            <person name="Khouja H.-R."/>
            <person name="Murat C."/>
            <person name="Ohm R."/>
            <person name="Olson A."/>
            <person name="Spatafora J."/>
            <person name="Veneault-Fourrey C."/>
            <person name="Henrissat B."/>
            <person name="Grigoriev I."/>
            <person name="Martin F."/>
            <person name="Perotto S."/>
        </authorList>
    </citation>
    <scope>NUCLEOTIDE SEQUENCE [LARGE SCALE GENOMIC DNA]</scope>
    <source>
        <strain evidence="2 3">F</strain>
    </source>
</reference>
<keyword evidence="1" id="KW-0472">Membrane</keyword>
<evidence type="ECO:0000256" key="1">
    <source>
        <dbReference type="SAM" id="Phobius"/>
    </source>
</evidence>
<accession>A0A2J6S610</accession>
<sequence length="159" mass="17848">MSSDTNRSSFMNITDPGLILGSSISSPDLPSSPRSLNPTSNHLTVLWDIAFGIPLSLALTHLNKYIFRTLGYEKFMLSHGGTRLNQAIFLLVNIWLVVGWAWQLMEEAKVLREENVQRLKEEIKYWDREIERLEGLLEAEANRGAIAGWTKESGESSGG</sequence>
<evidence type="ECO:0000313" key="3">
    <source>
        <dbReference type="Proteomes" id="UP000235786"/>
    </source>
</evidence>
<feature type="transmembrane region" description="Helical" evidence="1">
    <location>
        <begin position="87"/>
        <end position="105"/>
    </location>
</feature>
<gene>
    <name evidence="2" type="ORF">L207DRAFT_577066</name>
</gene>
<keyword evidence="1" id="KW-0812">Transmembrane</keyword>
<name>A0A2J6S610_HYAVF</name>
<proteinExistence type="predicted"/>
<dbReference type="OrthoDB" id="3561545at2759"/>
<feature type="transmembrane region" description="Helical" evidence="1">
    <location>
        <begin position="45"/>
        <end position="66"/>
    </location>
</feature>
<keyword evidence="1" id="KW-1133">Transmembrane helix</keyword>
<organism evidence="2 3">
    <name type="scientific">Hyaloscypha variabilis (strain UAMH 11265 / GT02V1 / F)</name>
    <name type="common">Meliniomyces variabilis</name>
    <dbReference type="NCBI Taxonomy" id="1149755"/>
    <lineage>
        <taxon>Eukaryota</taxon>
        <taxon>Fungi</taxon>
        <taxon>Dikarya</taxon>
        <taxon>Ascomycota</taxon>
        <taxon>Pezizomycotina</taxon>
        <taxon>Leotiomycetes</taxon>
        <taxon>Helotiales</taxon>
        <taxon>Hyaloscyphaceae</taxon>
        <taxon>Hyaloscypha</taxon>
        <taxon>Hyaloscypha variabilis</taxon>
    </lineage>
</organism>
<protein>
    <submittedName>
        <fullName evidence="2">Uncharacterized protein</fullName>
    </submittedName>
</protein>
<dbReference type="AlphaFoldDB" id="A0A2J6S610"/>
<dbReference type="EMBL" id="KZ613939">
    <property type="protein sequence ID" value="PMD46197.1"/>
    <property type="molecule type" value="Genomic_DNA"/>
</dbReference>
<keyword evidence="3" id="KW-1185">Reference proteome</keyword>